<proteinExistence type="predicted"/>
<evidence type="ECO:0000313" key="3">
    <source>
        <dbReference type="EMBL" id="RYT71176.1"/>
    </source>
</evidence>
<name>A0A414MLM1_9BACE</name>
<accession>A0A414MLM1</accession>
<dbReference type="Proteomes" id="UP000335496">
    <property type="component" value="Unassembled WGS sequence"/>
</dbReference>
<comment type="caution">
    <text evidence="2">The sequence shown here is derived from an EMBL/GenBank/DDBJ whole genome shotgun (WGS) entry which is preliminary data.</text>
</comment>
<reference evidence="3 5" key="3">
    <citation type="journal article" date="2019" name="Science, e1252229">
        <title>Invertible promoters mediate bacterial phase variation, antibiotic resistance, and host adaptation in the gut.</title>
        <authorList>
            <person name="Jiang X."/>
            <person name="Hall A.B."/>
            <person name="Arthur T.D."/>
            <person name="Plichta D.R."/>
            <person name="Covington C.T."/>
            <person name="Poyet M."/>
            <person name="Crothers J."/>
            <person name="Moses P.L."/>
            <person name="Tolonen A.C."/>
            <person name="Vlamakis H."/>
            <person name="Alm E.J."/>
            <person name="Xavier R.J."/>
        </authorList>
    </citation>
    <scope>NUCLEOTIDE SEQUENCE [LARGE SCALE GENOMIC DNA]</scope>
    <source>
        <strain evidence="5">bj_0095</strain>
        <strain evidence="3">Bj_0095</strain>
    </source>
</reference>
<dbReference type="EMBL" id="VVZX01000021">
    <property type="protein sequence ID" value="KAA5272353.1"/>
    <property type="molecule type" value="Genomic_DNA"/>
</dbReference>
<evidence type="ECO:0000313" key="5">
    <source>
        <dbReference type="Proteomes" id="UP000291917"/>
    </source>
</evidence>
<dbReference type="RefSeq" id="WP_004295143.1">
    <property type="nucleotide sequence ID" value="NZ_JADNCV010000011.1"/>
</dbReference>
<dbReference type="EMBL" id="RCXL01000023">
    <property type="protein sequence ID" value="RYT71176.1"/>
    <property type="molecule type" value="Genomic_DNA"/>
</dbReference>
<protein>
    <submittedName>
        <fullName evidence="2">Uncharacterized protein</fullName>
    </submittedName>
</protein>
<evidence type="ECO:0000313" key="6">
    <source>
        <dbReference type="Proteomes" id="UP000335496"/>
    </source>
</evidence>
<dbReference type="Proteomes" id="UP000283538">
    <property type="component" value="Unassembled WGS sequence"/>
</dbReference>
<sequence length="113" mass="13146">MNIEDLQSIMIDSYQVGYMEAIKSYEPSQDSIRLREVKKWLKMMKIDLKRFNILVQKDIIKPFRKGQGKNSPLYFSKTEIKQALSVANVSRILARDKVKSVINDNVALRCSLH</sequence>
<reference evidence="1 6" key="2">
    <citation type="journal article" date="2019" name="Nat. Med.">
        <title>A library of human gut bacterial isolates paired with longitudinal multiomics data enables mechanistic microbiome research.</title>
        <authorList>
            <person name="Poyet M."/>
            <person name="Groussin M."/>
            <person name="Gibbons S.M."/>
            <person name="Avila-Pacheco J."/>
            <person name="Jiang X."/>
            <person name="Kearney S.M."/>
            <person name="Perrotta A.R."/>
            <person name="Berdy B."/>
            <person name="Zhao S."/>
            <person name="Lieberman T.D."/>
            <person name="Swanson P.K."/>
            <person name="Smith M."/>
            <person name="Roesemann S."/>
            <person name="Alexander J.E."/>
            <person name="Rich S.A."/>
            <person name="Livny J."/>
            <person name="Vlamakis H."/>
            <person name="Clish C."/>
            <person name="Bullock K."/>
            <person name="Deik A."/>
            <person name="Scott J."/>
            <person name="Pierce K.A."/>
            <person name="Xavier R.J."/>
            <person name="Alm E.J."/>
        </authorList>
    </citation>
    <scope>NUCLEOTIDE SEQUENCE [LARGE SCALE GENOMIC DNA]</scope>
    <source>
        <strain evidence="1 6">BIOML-A1</strain>
    </source>
</reference>
<reference evidence="2 4" key="1">
    <citation type="submission" date="2018-08" db="EMBL/GenBank/DDBJ databases">
        <title>A genome reference for cultivated species of the human gut microbiota.</title>
        <authorList>
            <person name="Zou Y."/>
            <person name="Xue W."/>
            <person name="Luo G."/>
        </authorList>
    </citation>
    <scope>NUCLEOTIDE SEQUENCE [LARGE SCALE GENOMIC DNA]</scope>
    <source>
        <strain evidence="2 4">AM26-26AC</strain>
    </source>
</reference>
<organism evidence="2 4">
    <name type="scientific">Bacteroides eggerthii</name>
    <dbReference type="NCBI Taxonomy" id="28111"/>
    <lineage>
        <taxon>Bacteria</taxon>
        <taxon>Pseudomonadati</taxon>
        <taxon>Bacteroidota</taxon>
        <taxon>Bacteroidia</taxon>
        <taxon>Bacteroidales</taxon>
        <taxon>Bacteroidaceae</taxon>
        <taxon>Bacteroides</taxon>
    </lineage>
</organism>
<gene>
    <name evidence="2" type="ORF">DW701_01810</name>
    <name evidence="3" type="ORF">EAJ03_13910</name>
    <name evidence="1" type="ORF">F2Z23_14110</name>
</gene>
<dbReference type="Proteomes" id="UP000291917">
    <property type="component" value="Unassembled WGS sequence"/>
</dbReference>
<keyword evidence="6" id="KW-1185">Reference proteome</keyword>
<dbReference type="EMBL" id="QSLA01000001">
    <property type="protein sequence ID" value="RHF12970.1"/>
    <property type="molecule type" value="Genomic_DNA"/>
</dbReference>
<evidence type="ECO:0000313" key="1">
    <source>
        <dbReference type="EMBL" id="KAA5272353.1"/>
    </source>
</evidence>
<evidence type="ECO:0000313" key="4">
    <source>
        <dbReference type="Proteomes" id="UP000283538"/>
    </source>
</evidence>
<evidence type="ECO:0000313" key="2">
    <source>
        <dbReference type="EMBL" id="RHF12970.1"/>
    </source>
</evidence>
<dbReference type="AlphaFoldDB" id="A0A414MLM1"/>